<name>R0KWE8_NOSB1</name>
<protein>
    <recommendedName>
        <fullName evidence="3">Thymidine kinase</fullName>
    </recommendedName>
</protein>
<dbReference type="VEuPathDB" id="MicrosporidiaDB:NBO_7g0044"/>
<reference evidence="1 2" key="1">
    <citation type="journal article" date="2013" name="BMC Genomics">
        <title>Comparative genomics of parasitic silkworm microsporidia reveal an association between genome expansion and host adaptation.</title>
        <authorList>
            <person name="Pan G."/>
            <person name="Xu J."/>
            <person name="Li T."/>
            <person name="Xia Q."/>
            <person name="Liu S.L."/>
            <person name="Zhang G."/>
            <person name="Li S."/>
            <person name="Li C."/>
            <person name="Liu H."/>
            <person name="Yang L."/>
            <person name="Liu T."/>
            <person name="Zhang X."/>
            <person name="Wu Z."/>
            <person name="Fan W."/>
            <person name="Dang X."/>
            <person name="Xiang H."/>
            <person name="Tao M."/>
            <person name="Li Y."/>
            <person name="Hu J."/>
            <person name="Li Z."/>
            <person name="Lin L."/>
            <person name="Luo J."/>
            <person name="Geng L."/>
            <person name="Wang L."/>
            <person name="Long M."/>
            <person name="Wan Y."/>
            <person name="He N."/>
            <person name="Zhang Z."/>
            <person name="Lu C."/>
            <person name="Keeling P.J."/>
            <person name="Wang J."/>
            <person name="Xiang Z."/>
            <person name="Zhou Z."/>
        </authorList>
    </citation>
    <scope>NUCLEOTIDE SEQUENCE [LARGE SCALE GENOMIC DNA]</scope>
    <source>
        <strain evidence="2">CQ1 / CVCC 102059</strain>
    </source>
</reference>
<accession>R0KWE8</accession>
<dbReference type="InterPro" id="IPR027417">
    <property type="entry name" value="P-loop_NTPase"/>
</dbReference>
<organism evidence="1 2">
    <name type="scientific">Nosema bombycis (strain CQ1 / CVCC 102059)</name>
    <name type="common">Microsporidian parasite</name>
    <name type="synonym">Pebrine of silkworm</name>
    <dbReference type="NCBI Taxonomy" id="578461"/>
    <lineage>
        <taxon>Eukaryota</taxon>
        <taxon>Fungi</taxon>
        <taxon>Fungi incertae sedis</taxon>
        <taxon>Microsporidia</taxon>
        <taxon>Nosematidae</taxon>
        <taxon>Nosema</taxon>
    </lineage>
</organism>
<evidence type="ECO:0008006" key="3">
    <source>
        <dbReference type="Google" id="ProtNLM"/>
    </source>
</evidence>
<dbReference type="OrthoDB" id="10309806at2759"/>
<sequence>MIVTTIGSMGTCKTSLVIYLYGLLLKQKDFINTAIFTSHYNPNRNCIPKEKIKHGNTVQVTSQVLDSVIANMIDDHTDFISSDEKSSNFFLFDEFQFTCASAVKKIIELGKKESVRVFGLNTNFENTMWPSIRKICLESDYIFVVENNDEKRTEKNPEGELRNTNYMTVNGKFDLIFDINGDVDFDACSKESWYDYAVEYFSKKLSEYNGDSKKMLLENPLLKKSFTKLFRLWKAKSNKMNKTAFNRG</sequence>
<proteinExistence type="predicted"/>
<dbReference type="AlphaFoldDB" id="R0KWE8"/>
<dbReference type="EMBL" id="KB908915">
    <property type="protein sequence ID" value="EOB15226.1"/>
    <property type="molecule type" value="Genomic_DNA"/>
</dbReference>
<evidence type="ECO:0000313" key="2">
    <source>
        <dbReference type="Proteomes" id="UP000016927"/>
    </source>
</evidence>
<gene>
    <name evidence="1" type="ORF">NBO_7g0044</name>
</gene>
<keyword evidence="2" id="KW-1185">Reference proteome</keyword>
<dbReference type="HOGENOM" id="CLU_1120434_0_0_1"/>
<evidence type="ECO:0000313" key="1">
    <source>
        <dbReference type="EMBL" id="EOB15226.1"/>
    </source>
</evidence>
<dbReference type="Gene3D" id="3.40.50.300">
    <property type="entry name" value="P-loop containing nucleotide triphosphate hydrolases"/>
    <property type="match status" value="1"/>
</dbReference>
<dbReference type="Proteomes" id="UP000016927">
    <property type="component" value="Unassembled WGS sequence"/>
</dbReference>